<evidence type="ECO:0000256" key="6">
    <source>
        <dbReference type="ARBA" id="ARBA00022692"/>
    </source>
</evidence>
<dbReference type="SUPFAM" id="SSF53448">
    <property type="entry name" value="Nucleotide-diphospho-sugar transferases"/>
    <property type="match status" value="1"/>
</dbReference>
<comment type="similarity">
    <text evidence="11">Belongs to the chitin synthase family. Class IV subfamily.</text>
</comment>
<keyword evidence="5" id="KW-0808">Transferase</keyword>
<sequence length="908" mass="104666">MLQRSCFALPVVLSVPATVVLLFTMCIKRHTDACYSIDLLPKELFWRCNTAKSLSEFFLSPMTQIWLVILMVQLWTTLHLWRPRQERLAKTAKLFILPYNSALFTDQCLALNRRCDDKTKIRTEDLDFDTENFPTRDISGGLTYAKPTTSITGKIVETAMIKEMASSADAVTKIYVCATMWHETAIEMTCMLKSIFRLDEDQCARRNAQKYLKIIDPDYYEFEAHIFFDDAFDVNECGESVINKYVRQLVDKVDEAASALHQTQLRLRPPKKISTPYGGRLSFIMPGKNKLMIHLKDKQKIRVRKRWSQVLKQRLLKKVMYLYYLLGYQLMMKVDDEIRKEIISENTFILTLDGDVDFSPQCVHLLVDLMKKDRRLGAACGRIHPRGSGLMIWYQKFEYAIGHWLQKATEHMIGCVLCSPGCFSLFRSLALMDDNVTRRYASKAENPIDFIQYDQGEDRWLCTLLLQRGYRVEYCAASDALTYAPENFNEFFNQRRRWIPSTLANIIDLLRNYKNIININESISIWYILYQCIMLVSSILGPGTIFLMVVGALSISFNIDTSLSLFIVTLPVALFCFMCFVSDSEKQLLAAQIIGALFAMLMTAVIVGTIIQMKKDGIMSPHSIFLFVVLGGFFIAAILHPLEFTCITPGVLYFLAIPCMYMLLPIYSLCNLNNVAWGTRENQKVEAEDTAEQKRGKYVDLISDDVISEVDGEISVGCGSACRLMCCLRDKSAKMAEIWQLDEKINEMMDKLDRIEWQPAGIPTRTRASKDNLGSSKWENNSVKKDQVKFLYFSNNFSYFQTEIDSCDITDQSPVAMRNRKWNSKISEVWMNDKYLRRAEKDSLDSDEEAFWNDVINKYLSPIIHDQLEQKHIKNGLLLLRNKVRINKKKSRDNSINPEEKKDNLVGF</sequence>
<keyword evidence="9 13" id="KW-0472">Membrane</keyword>
<evidence type="ECO:0000256" key="13">
    <source>
        <dbReference type="SAM" id="Phobius"/>
    </source>
</evidence>
<keyword evidence="4" id="KW-0328">Glycosyltransferase</keyword>
<accession>A0A183H2T5</accession>
<feature type="transmembrane region" description="Helical" evidence="13">
    <location>
        <begin position="589"/>
        <end position="611"/>
    </location>
</feature>
<keyword evidence="15" id="KW-1185">Reference proteome</keyword>
<evidence type="ECO:0000256" key="7">
    <source>
        <dbReference type="ARBA" id="ARBA00022989"/>
    </source>
</evidence>
<evidence type="ECO:0000313" key="16">
    <source>
        <dbReference type="WBParaSite" id="OFLC_0000179401-mRNA-1"/>
    </source>
</evidence>
<dbReference type="EMBL" id="UZAJ01000915">
    <property type="protein sequence ID" value="VDO30813.1"/>
    <property type="molecule type" value="Genomic_DNA"/>
</dbReference>
<evidence type="ECO:0000256" key="11">
    <source>
        <dbReference type="ARBA" id="ARBA00046329"/>
    </source>
</evidence>
<dbReference type="Pfam" id="PF03142">
    <property type="entry name" value="Chitin_synth_2"/>
    <property type="match status" value="1"/>
</dbReference>
<reference evidence="14 15" key="2">
    <citation type="submission" date="2018-11" db="EMBL/GenBank/DDBJ databases">
        <authorList>
            <consortium name="Pathogen Informatics"/>
        </authorList>
    </citation>
    <scope>NUCLEOTIDE SEQUENCE [LARGE SCALE GENOMIC DNA]</scope>
</reference>
<dbReference type="GO" id="GO:0006031">
    <property type="term" value="P:chitin biosynthetic process"/>
    <property type="evidence" value="ECO:0007669"/>
    <property type="project" value="TreeGrafter"/>
</dbReference>
<comment type="catalytic activity">
    <reaction evidence="12">
        <text>[(1-&gt;4)-N-acetyl-beta-D-glucosaminyl](n) + UDP-N-acetyl-alpha-D-glucosamine = [(1-&gt;4)-N-acetyl-beta-D-glucosaminyl](n+1) + UDP + H(+)</text>
        <dbReference type="Rhea" id="RHEA:16637"/>
        <dbReference type="Rhea" id="RHEA-COMP:9593"/>
        <dbReference type="Rhea" id="RHEA-COMP:9595"/>
        <dbReference type="ChEBI" id="CHEBI:15378"/>
        <dbReference type="ChEBI" id="CHEBI:17029"/>
        <dbReference type="ChEBI" id="CHEBI:57705"/>
        <dbReference type="ChEBI" id="CHEBI:58223"/>
        <dbReference type="EC" id="2.4.1.16"/>
    </reaction>
</comment>
<evidence type="ECO:0000313" key="15">
    <source>
        <dbReference type="Proteomes" id="UP000267606"/>
    </source>
</evidence>
<keyword evidence="10" id="KW-0325">Glycoprotein</keyword>
<organism evidence="16">
    <name type="scientific">Onchocerca flexuosa</name>
    <dbReference type="NCBI Taxonomy" id="387005"/>
    <lineage>
        <taxon>Eukaryota</taxon>
        <taxon>Metazoa</taxon>
        <taxon>Ecdysozoa</taxon>
        <taxon>Nematoda</taxon>
        <taxon>Chromadorea</taxon>
        <taxon>Rhabditida</taxon>
        <taxon>Spirurina</taxon>
        <taxon>Spiruromorpha</taxon>
        <taxon>Filarioidea</taxon>
        <taxon>Onchocercidae</taxon>
        <taxon>Onchocerca</taxon>
    </lineage>
</organism>
<evidence type="ECO:0000256" key="12">
    <source>
        <dbReference type="ARBA" id="ARBA00048014"/>
    </source>
</evidence>
<dbReference type="STRING" id="387005.A0A183H2T5"/>
<feature type="transmembrane region" description="Helical" evidence="13">
    <location>
        <begin position="525"/>
        <end position="551"/>
    </location>
</feature>
<dbReference type="PANTHER" id="PTHR22914:SF42">
    <property type="entry name" value="CHITIN SYNTHASE"/>
    <property type="match status" value="1"/>
</dbReference>
<dbReference type="InterPro" id="IPR029044">
    <property type="entry name" value="Nucleotide-diphossugar_trans"/>
</dbReference>
<feature type="transmembrane region" description="Helical" evidence="13">
    <location>
        <begin position="651"/>
        <end position="670"/>
    </location>
</feature>
<evidence type="ECO:0000256" key="3">
    <source>
        <dbReference type="ARBA" id="ARBA00022475"/>
    </source>
</evidence>
<keyword evidence="8" id="KW-0175">Coiled coil</keyword>
<dbReference type="PANTHER" id="PTHR22914">
    <property type="entry name" value="CHITIN SYNTHASE"/>
    <property type="match status" value="1"/>
</dbReference>
<keyword evidence="6 13" id="KW-0812">Transmembrane</keyword>
<reference evidence="16" key="1">
    <citation type="submission" date="2016-06" db="UniProtKB">
        <authorList>
            <consortium name="WormBaseParasite"/>
        </authorList>
    </citation>
    <scope>IDENTIFICATION</scope>
</reference>
<evidence type="ECO:0000256" key="4">
    <source>
        <dbReference type="ARBA" id="ARBA00022676"/>
    </source>
</evidence>
<name>A0A183H2T5_9BILA</name>
<dbReference type="WBParaSite" id="OFLC_0000179401-mRNA-1">
    <property type="protein sequence ID" value="OFLC_0000179401-mRNA-1"/>
    <property type="gene ID" value="OFLC_0000179401"/>
</dbReference>
<dbReference type="AlphaFoldDB" id="A0A183H2T5"/>
<proteinExistence type="inferred from homology"/>
<evidence type="ECO:0000256" key="10">
    <source>
        <dbReference type="ARBA" id="ARBA00023180"/>
    </source>
</evidence>
<evidence type="ECO:0000256" key="9">
    <source>
        <dbReference type="ARBA" id="ARBA00023136"/>
    </source>
</evidence>
<evidence type="ECO:0000256" key="2">
    <source>
        <dbReference type="ARBA" id="ARBA00012543"/>
    </source>
</evidence>
<dbReference type="GO" id="GO:0004100">
    <property type="term" value="F:chitin synthase activity"/>
    <property type="evidence" value="ECO:0007669"/>
    <property type="project" value="UniProtKB-EC"/>
</dbReference>
<protein>
    <recommendedName>
        <fullName evidence="2">chitin synthase</fullName>
        <ecNumber evidence="2">2.4.1.16</ecNumber>
    </recommendedName>
</protein>
<dbReference type="EC" id="2.4.1.16" evidence="2"/>
<feature type="transmembrane region" description="Helical" evidence="13">
    <location>
        <begin position="63"/>
        <end position="81"/>
    </location>
</feature>
<dbReference type="Proteomes" id="UP000267606">
    <property type="component" value="Unassembled WGS sequence"/>
</dbReference>
<dbReference type="FunFam" id="3.90.550.10:FF:000139">
    <property type="entry name" value="Chitin synthase 8"/>
    <property type="match status" value="1"/>
</dbReference>
<feature type="transmembrane region" description="Helical" evidence="13">
    <location>
        <begin position="7"/>
        <end position="25"/>
    </location>
</feature>
<feature type="transmembrane region" description="Helical" evidence="13">
    <location>
        <begin position="623"/>
        <end position="639"/>
    </location>
</feature>
<evidence type="ECO:0000313" key="14">
    <source>
        <dbReference type="EMBL" id="VDO30813.1"/>
    </source>
</evidence>
<evidence type="ECO:0000256" key="8">
    <source>
        <dbReference type="ARBA" id="ARBA00023054"/>
    </source>
</evidence>
<dbReference type="InterPro" id="IPR004835">
    <property type="entry name" value="Chitin_synth"/>
</dbReference>
<comment type="subcellular location">
    <subcellularLocation>
        <location evidence="1">Cell membrane</location>
        <topology evidence="1">Multi-pass membrane protein</topology>
    </subcellularLocation>
</comment>
<keyword evidence="7 13" id="KW-1133">Transmembrane helix</keyword>
<dbReference type="GO" id="GO:0005886">
    <property type="term" value="C:plasma membrane"/>
    <property type="evidence" value="ECO:0007669"/>
    <property type="project" value="UniProtKB-SubCell"/>
</dbReference>
<keyword evidence="3" id="KW-1003">Cell membrane</keyword>
<evidence type="ECO:0000256" key="5">
    <source>
        <dbReference type="ARBA" id="ARBA00022679"/>
    </source>
</evidence>
<feature type="transmembrane region" description="Helical" evidence="13">
    <location>
        <begin position="563"/>
        <end position="583"/>
    </location>
</feature>
<evidence type="ECO:0000256" key="1">
    <source>
        <dbReference type="ARBA" id="ARBA00004651"/>
    </source>
</evidence>
<gene>
    <name evidence="14" type="ORF">OFLC_LOCUS1795</name>
</gene>